<keyword evidence="4 7" id="KW-0133">Cell shape</keyword>
<evidence type="ECO:0000256" key="5">
    <source>
        <dbReference type="ARBA" id="ARBA00022984"/>
    </source>
</evidence>
<dbReference type="UniPathway" id="UPA00219"/>
<comment type="similarity">
    <text evidence="2">Belongs to the YkuD family.</text>
</comment>
<dbReference type="Gene3D" id="1.10.101.10">
    <property type="entry name" value="PGBD-like superfamily/PGBD"/>
    <property type="match status" value="1"/>
</dbReference>
<accession>A0A0H1RCZ7</accession>
<evidence type="ECO:0000256" key="4">
    <source>
        <dbReference type="ARBA" id="ARBA00022960"/>
    </source>
</evidence>
<keyword evidence="5 7" id="KW-0573">Peptidoglycan synthesis</keyword>
<dbReference type="InterPro" id="IPR045380">
    <property type="entry name" value="LD_TPept_scaffold_dom"/>
</dbReference>
<evidence type="ECO:0000256" key="8">
    <source>
        <dbReference type="SAM" id="SignalP"/>
    </source>
</evidence>
<dbReference type="Gene3D" id="2.40.440.10">
    <property type="entry name" value="L,D-transpeptidase catalytic domain-like"/>
    <property type="match status" value="1"/>
</dbReference>
<evidence type="ECO:0000259" key="9">
    <source>
        <dbReference type="PROSITE" id="PS52029"/>
    </source>
</evidence>
<dbReference type="EMBL" id="LCYG01000028">
    <property type="protein sequence ID" value="KLK92934.1"/>
    <property type="molecule type" value="Genomic_DNA"/>
</dbReference>
<keyword evidence="11" id="KW-1185">Reference proteome</keyword>
<dbReference type="PROSITE" id="PS52029">
    <property type="entry name" value="LD_TPASE"/>
    <property type="match status" value="1"/>
</dbReference>
<dbReference type="PATRIC" id="fig|1225564.3.peg.3072"/>
<dbReference type="Pfam" id="PF20142">
    <property type="entry name" value="Scaffold"/>
    <property type="match status" value="1"/>
</dbReference>
<dbReference type="GO" id="GO:0008360">
    <property type="term" value="P:regulation of cell shape"/>
    <property type="evidence" value="ECO:0007669"/>
    <property type="project" value="UniProtKB-UniRule"/>
</dbReference>
<evidence type="ECO:0000256" key="6">
    <source>
        <dbReference type="ARBA" id="ARBA00023316"/>
    </source>
</evidence>
<dbReference type="SUPFAM" id="SSF141523">
    <property type="entry name" value="L,D-transpeptidase catalytic domain-like"/>
    <property type="match status" value="1"/>
</dbReference>
<dbReference type="GO" id="GO:0016740">
    <property type="term" value="F:transferase activity"/>
    <property type="evidence" value="ECO:0007669"/>
    <property type="project" value="UniProtKB-KW"/>
</dbReference>
<dbReference type="Pfam" id="PF01471">
    <property type="entry name" value="PG_binding_1"/>
    <property type="match status" value="1"/>
</dbReference>
<dbReference type="SUPFAM" id="SSF47090">
    <property type="entry name" value="PGBD-like"/>
    <property type="match status" value="1"/>
</dbReference>
<keyword evidence="8" id="KW-0732">Signal</keyword>
<gene>
    <name evidence="10" type="ORF">AA309_11865</name>
</gene>
<dbReference type="InterPro" id="IPR036366">
    <property type="entry name" value="PGBDSf"/>
</dbReference>
<keyword evidence="3" id="KW-0808">Transferase</keyword>
<feature type="chain" id="PRO_5002593219" evidence="8">
    <location>
        <begin position="27"/>
        <end position="591"/>
    </location>
</feature>
<dbReference type="GO" id="GO:0071555">
    <property type="term" value="P:cell wall organization"/>
    <property type="evidence" value="ECO:0007669"/>
    <property type="project" value="UniProtKB-UniRule"/>
</dbReference>
<name>A0A0H1RCZ7_9HYPH</name>
<evidence type="ECO:0000313" key="11">
    <source>
        <dbReference type="Proteomes" id="UP000035489"/>
    </source>
</evidence>
<evidence type="ECO:0000256" key="3">
    <source>
        <dbReference type="ARBA" id="ARBA00022679"/>
    </source>
</evidence>
<dbReference type="RefSeq" id="WP_047189230.1">
    <property type="nucleotide sequence ID" value="NZ_LCYG01000028.1"/>
</dbReference>
<dbReference type="Proteomes" id="UP000035489">
    <property type="component" value="Unassembled WGS sequence"/>
</dbReference>
<evidence type="ECO:0000256" key="2">
    <source>
        <dbReference type="ARBA" id="ARBA00005992"/>
    </source>
</evidence>
<dbReference type="Pfam" id="PF03734">
    <property type="entry name" value="YkuD"/>
    <property type="match status" value="1"/>
</dbReference>
<dbReference type="STRING" id="1225564.AA309_11865"/>
<dbReference type="InterPro" id="IPR052905">
    <property type="entry name" value="LD-transpeptidase_YkuD-like"/>
</dbReference>
<feature type="active site" description="Nucleophile" evidence="7">
    <location>
        <position position="511"/>
    </location>
</feature>
<evidence type="ECO:0000256" key="1">
    <source>
        <dbReference type="ARBA" id="ARBA00004752"/>
    </source>
</evidence>
<dbReference type="CDD" id="cd16913">
    <property type="entry name" value="YkuD_like"/>
    <property type="match status" value="1"/>
</dbReference>
<sequence length="591" mass="64369">MRDLRKTALWLGLIGSASLLSLSAMAQTVTSGTTDAPQPVLALSPAEPSFHDVSMPPATEKENTALQAIPVPDPAPVTLDTAGLKPAPAIEIPLPDAAPVTALMQQDVLRIMMEGLLADDAAMRDLGLSKKEREALTSFYAQAERPLAWAQDGAFTPAAMGAVARLKAADEDGLDSAAYPLPDLKLRKDASPSQWAEADLKLSASVIRYARDARGGRIEPSSLSRLVTPKLAIPSADDVLTKVAFAKDANAALASYNPPHAGYRALKERLAELRANHPSQPSVRVPKGPALRVGMKDPRVPLIRARFNLKDDRNQNVYDERLASAVAAFQKEKGLPTNGILTPQTVAALSGPSLAQREAGLIANMERWRWLPEDLGARHIMVNVPEFRLQLMEGGKVAHETRVIVGKEQSQTPIFSEDMKYLVVNPSWTIPPSIMKKEILPALANDPYYAARKGYKIIRRGDRIMVQQPPGERNALGFVKFMFPNQHAVYLHDTPNRNLFSASKRAFSHGCVRVDKPFALAEEIMGEGGKWTEEKLRGLIGKGERTVFLPKPLPVHLAYFTLAADEKGGLKSFPDLYGLDQKVRAALSLAP</sequence>
<dbReference type="PANTHER" id="PTHR41533:SF2">
    <property type="entry name" value="BLR7131 PROTEIN"/>
    <property type="match status" value="1"/>
</dbReference>
<evidence type="ECO:0000313" key="10">
    <source>
        <dbReference type="EMBL" id="KLK92934.1"/>
    </source>
</evidence>
<comment type="pathway">
    <text evidence="1 7">Cell wall biogenesis; peptidoglycan biosynthesis.</text>
</comment>
<keyword evidence="6 7" id="KW-0961">Cell wall biogenesis/degradation</keyword>
<dbReference type="PANTHER" id="PTHR41533">
    <property type="entry name" value="L,D-TRANSPEPTIDASE HI_1667-RELATED"/>
    <property type="match status" value="1"/>
</dbReference>
<protein>
    <submittedName>
        <fullName evidence="10">Peptidoglycan-binding protein</fullName>
    </submittedName>
</protein>
<feature type="signal peptide" evidence="8">
    <location>
        <begin position="1"/>
        <end position="26"/>
    </location>
</feature>
<dbReference type="InterPro" id="IPR002477">
    <property type="entry name" value="Peptidoglycan-bd-like"/>
</dbReference>
<feature type="active site" description="Proton donor/acceptor" evidence="7">
    <location>
        <position position="492"/>
    </location>
</feature>
<comment type="caution">
    <text evidence="10">The sequence shown here is derived from an EMBL/GenBank/DDBJ whole genome shotgun (WGS) entry which is preliminary data.</text>
</comment>
<dbReference type="AlphaFoldDB" id="A0A0H1RCZ7"/>
<evidence type="ECO:0000256" key="7">
    <source>
        <dbReference type="PROSITE-ProRule" id="PRU01373"/>
    </source>
</evidence>
<dbReference type="OrthoDB" id="9778545at2"/>
<dbReference type="GO" id="GO:0004180">
    <property type="term" value="F:carboxypeptidase activity"/>
    <property type="evidence" value="ECO:0007669"/>
    <property type="project" value="UniProtKB-ARBA"/>
</dbReference>
<dbReference type="InterPro" id="IPR005490">
    <property type="entry name" value="LD_TPept_cat_dom"/>
</dbReference>
<organism evidence="10 11">
    <name type="scientific">Microvirga vignae</name>
    <dbReference type="NCBI Taxonomy" id="1225564"/>
    <lineage>
        <taxon>Bacteria</taxon>
        <taxon>Pseudomonadati</taxon>
        <taxon>Pseudomonadota</taxon>
        <taxon>Alphaproteobacteria</taxon>
        <taxon>Hyphomicrobiales</taxon>
        <taxon>Methylobacteriaceae</taxon>
        <taxon>Microvirga</taxon>
    </lineage>
</organism>
<feature type="domain" description="L,D-TPase catalytic" evidence="9">
    <location>
        <begin position="378"/>
        <end position="549"/>
    </location>
</feature>
<dbReference type="InterPro" id="IPR038063">
    <property type="entry name" value="Transpep_catalytic_dom"/>
</dbReference>
<proteinExistence type="inferred from homology"/>
<dbReference type="GO" id="GO:0009252">
    <property type="term" value="P:peptidoglycan biosynthetic process"/>
    <property type="evidence" value="ECO:0007669"/>
    <property type="project" value="UniProtKB-UniPathway"/>
</dbReference>
<reference evidence="10 11" key="1">
    <citation type="submission" date="2015-05" db="EMBL/GenBank/DDBJ databases">
        <title>Draft genome sequence of Microvirga vignae strain BR3299, a novel nitrogen fixing bacteria isolated from Brazil semi-aired region.</title>
        <authorList>
            <person name="Zilli J.E."/>
            <person name="Passos S.R."/>
            <person name="Leite J."/>
            <person name="Baldani J.I."/>
            <person name="Xavier G.R."/>
            <person name="Rumjaneck N.G."/>
            <person name="Simoes-Araujo J.L."/>
        </authorList>
    </citation>
    <scope>NUCLEOTIDE SEQUENCE [LARGE SCALE GENOMIC DNA]</scope>
    <source>
        <strain evidence="10 11">BR3299</strain>
    </source>
</reference>
<dbReference type="InterPro" id="IPR036365">
    <property type="entry name" value="PGBD-like_sf"/>
</dbReference>